<feature type="compositionally biased region" description="Polar residues" evidence="1">
    <location>
        <begin position="274"/>
        <end position="284"/>
    </location>
</feature>
<proteinExistence type="predicted"/>
<keyword evidence="3" id="KW-1185">Reference proteome</keyword>
<name>A0A9E7KK06_9LILI</name>
<evidence type="ECO:0000256" key="1">
    <source>
        <dbReference type="SAM" id="MobiDB-lite"/>
    </source>
</evidence>
<dbReference type="EMBL" id="CP097510">
    <property type="protein sequence ID" value="URE23738.1"/>
    <property type="molecule type" value="Genomic_DNA"/>
</dbReference>
<sequence length="291" mass="31412">MLPFPMSISSLFFNERNLVEGSLLVSLPENPYSEAAVDELADDWEHSGWRIIPFGDYVTVQRRQEYMQLFRMNIHILQWVLNGRMVVTIVGRKATYISREQLGSCTLDLEGLPGRGDAGTDRSIQAVHVDYMIDCKVLIQCIVTGLSSRFNAEITVALDVMVDTVGDDGMVPCIVDHPRLISVVVHQCARKVATLESSLVPQIPCCFQNGGGLTGAGVDRGRPAASTPLWAKGAIPVDLATGTTSYPLTAAQSFLLGWPHGGFQPLAGPRPPTLSLNSSATSGPSVPVPPI</sequence>
<protein>
    <submittedName>
        <fullName evidence="2">Isochorismatase family</fullName>
    </submittedName>
</protein>
<dbReference type="AlphaFoldDB" id="A0A9E7KK06"/>
<organism evidence="2 3">
    <name type="scientific">Musa troglodytarum</name>
    <name type="common">fe'i banana</name>
    <dbReference type="NCBI Taxonomy" id="320322"/>
    <lineage>
        <taxon>Eukaryota</taxon>
        <taxon>Viridiplantae</taxon>
        <taxon>Streptophyta</taxon>
        <taxon>Embryophyta</taxon>
        <taxon>Tracheophyta</taxon>
        <taxon>Spermatophyta</taxon>
        <taxon>Magnoliopsida</taxon>
        <taxon>Liliopsida</taxon>
        <taxon>Zingiberales</taxon>
        <taxon>Musaceae</taxon>
        <taxon>Musa</taxon>
    </lineage>
</organism>
<evidence type="ECO:0000313" key="3">
    <source>
        <dbReference type="Proteomes" id="UP001055439"/>
    </source>
</evidence>
<accession>A0A9E7KK06</accession>
<gene>
    <name evidence="2" type="ORF">MUK42_18157</name>
</gene>
<feature type="region of interest" description="Disordered" evidence="1">
    <location>
        <begin position="267"/>
        <end position="291"/>
    </location>
</feature>
<evidence type="ECO:0000313" key="2">
    <source>
        <dbReference type="EMBL" id="URE23738.1"/>
    </source>
</evidence>
<dbReference type="OrthoDB" id="167809at2759"/>
<dbReference type="Proteomes" id="UP001055439">
    <property type="component" value="Chromosome 8"/>
</dbReference>
<reference evidence="2" key="1">
    <citation type="submission" date="2022-05" db="EMBL/GenBank/DDBJ databases">
        <title>The Musa troglodytarum L. genome provides insights into the mechanism of non-climacteric behaviour and enrichment of carotenoids.</title>
        <authorList>
            <person name="Wang J."/>
        </authorList>
    </citation>
    <scope>NUCLEOTIDE SEQUENCE</scope>
    <source>
        <tissue evidence="2">Leaf</tissue>
    </source>
</reference>